<dbReference type="InterPro" id="IPR039374">
    <property type="entry name" value="SIP_fam"/>
</dbReference>
<evidence type="ECO:0000313" key="2">
    <source>
        <dbReference type="EMBL" id="BBH86752.1"/>
    </source>
</evidence>
<dbReference type="PROSITE" id="PS51384">
    <property type="entry name" value="FAD_FR"/>
    <property type="match status" value="1"/>
</dbReference>
<protein>
    <recommendedName>
        <fullName evidence="1">FAD-binding FR-type domain-containing protein</fullName>
    </recommendedName>
</protein>
<dbReference type="EMBL" id="AP019376">
    <property type="protein sequence ID" value="BBH86752.1"/>
    <property type="molecule type" value="Genomic_DNA"/>
</dbReference>
<dbReference type="InterPro" id="IPR017927">
    <property type="entry name" value="FAD-bd_FR_type"/>
</dbReference>
<dbReference type="Gene3D" id="3.40.50.80">
    <property type="entry name" value="Nucleotide-binding domain of ferredoxin-NADP reductase (FNR) module"/>
    <property type="match status" value="1"/>
</dbReference>
<dbReference type="GO" id="GO:0016491">
    <property type="term" value="F:oxidoreductase activity"/>
    <property type="evidence" value="ECO:0007669"/>
    <property type="project" value="InterPro"/>
</dbReference>
<accession>A0A455SIK3</accession>
<dbReference type="Pfam" id="PF04954">
    <property type="entry name" value="SIP"/>
    <property type="match status" value="1"/>
</dbReference>
<dbReference type="InterPro" id="IPR017938">
    <property type="entry name" value="Riboflavin_synthase-like_b-brl"/>
</dbReference>
<dbReference type="CDD" id="cd06193">
    <property type="entry name" value="siderophore_interacting"/>
    <property type="match status" value="1"/>
</dbReference>
<dbReference type="SUPFAM" id="SSF63380">
    <property type="entry name" value="Riboflavin synthase domain-like"/>
    <property type="match status" value="1"/>
</dbReference>
<evidence type="ECO:0000259" key="1">
    <source>
        <dbReference type="PROSITE" id="PS51384"/>
    </source>
</evidence>
<dbReference type="PANTHER" id="PTHR30157">
    <property type="entry name" value="FERRIC REDUCTASE, NADPH-DEPENDENT"/>
    <property type="match status" value="1"/>
</dbReference>
<dbReference type="AlphaFoldDB" id="A0A455SIK3"/>
<feature type="domain" description="FAD-binding FR-type" evidence="1">
    <location>
        <begin position="14"/>
        <end position="116"/>
    </location>
</feature>
<proteinExistence type="predicted"/>
<dbReference type="PANTHER" id="PTHR30157:SF0">
    <property type="entry name" value="NADPH-DEPENDENT FERRIC-CHELATE REDUCTASE"/>
    <property type="match status" value="1"/>
</dbReference>
<organism evidence="2">
    <name type="scientific">Thermosporothrix sp. COM3</name>
    <dbReference type="NCBI Taxonomy" id="2490863"/>
    <lineage>
        <taxon>Bacteria</taxon>
        <taxon>Bacillati</taxon>
        <taxon>Chloroflexota</taxon>
        <taxon>Ktedonobacteria</taxon>
        <taxon>Ktedonobacterales</taxon>
        <taxon>Thermosporotrichaceae</taxon>
        <taxon>Thermosporothrix</taxon>
    </lineage>
</organism>
<reference evidence="2" key="1">
    <citation type="submission" date="2018-12" db="EMBL/GenBank/DDBJ databases">
        <title>Novel natural products biosynthetic potential of the class Ktedonobacteria.</title>
        <authorList>
            <person name="Zheng Y."/>
            <person name="Saitou A."/>
            <person name="Wang C.M."/>
            <person name="Toyoda A."/>
            <person name="Minakuchi Y."/>
            <person name="Sekiguchi Y."/>
            <person name="Ueda K."/>
            <person name="Takano H."/>
            <person name="Sakai Y."/>
            <person name="Yokota A."/>
            <person name="Yabe S."/>
        </authorList>
    </citation>
    <scope>NUCLEOTIDE SEQUENCE</scope>
    <source>
        <strain evidence="2">COM3</strain>
    </source>
</reference>
<sequence>METQNMSELQPNRMAFRHGVILKREMIAQNMLLLRIRSEDCRGQAWQPGSHIGVFPIEHDKLHRHYTFWQIDPEAGEFDLLILLHHGDGPGVAWAQAAQVGDEITYRGPKSTYTIDPEAPYYLFAAEETGAVAVQAQIGLLPSEMRIFGALESDFPEGEIPTPAGVRPLPWVHRRGEPISETGALVQAIRKLDLPEEPGKAYLAGEAGQCLAIRSYLINERGWPRENVHVQPFWIQGKMSKAEVRELLER</sequence>
<name>A0A455SIK3_9CHLR</name>
<gene>
    <name evidence="2" type="ORF">KTC_15030</name>
</gene>
<dbReference type="Pfam" id="PF08021">
    <property type="entry name" value="FAD_binding_9"/>
    <property type="match status" value="1"/>
</dbReference>
<dbReference type="InterPro" id="IPR007037">
    <property type="entry name" value="SIP_rossman_dom"/>
</dbReference>
<dbReference type="InterPro" id="IPR013113">
    <property type="entry name" value="SIP_FAD-bd"/>
</dbReference>
<dbReference type="Gene3D" id="2.40.30.10">
    <property type="entry name" value="Translation factors"/>
    <property type="match status" value="1"/>
</dbReference>
<dbReference type="InterPro" id="IPR039261">
    <property type="entry name" value="FNR_nucleotide-bd"/>
</dbReference>